<sequence>MSQDIRNFFISSKPKTVVPESKPQKKKKVIVSDDDDIVVASPPKSKQSKSTQKKNTKVKGKDSKKRVIESSDEEDSKELQGASKSKKAKEDRSPEKSVKLSDIFNKKPVSRVNAVKIPKKSDKVEKSSSKKKTLDAEKDDFDATLDQLDTSKIEEEYLAAALNSHYVPVLKDKKDGESKQKNGRASIDSDDEFAKSAGKNKGESSSASETKTTSNSTSKQQKVSAKNSPKKVEKKTDKNRSHPKLEVNQKDKSDKSDEESKGKDYNDIIEENIEKKKQHRLLYQSYLNRGGARNPGSKEVPVGAEQCLADLSFLITGVLDSLEREEVEGIIKQYGGKILHSVSRKLDYIIVGDEPGPSKLAKAESLSVKKLSEDDFLDLLRSKPGKSKNDSSVNLEDKKRKRDSSGSASEKSDSEKMKKSKEDPALKEVKKSPAKVKESITSEPCNQDSKKENSEKTKSSAKGGSILAAPSETKSESSEFKHPLPVHDSSTTNVDCMTALVEKYRPKEMKQIIGQTGDKSNAKKLYQWLSNWFKYHGKDATLPKPKFSMKDDTGRINKAALLSGPPGIGKTTTAYVVCNQLGYEVVEFNASDTRSKKLLQDQIAGILSNKTVNSLMKNSGDEAKTSNPRHVLLMDEVDGMAGNEDRGGMQELISFIKSTEVPIICICNDRNSQKIKSLANYTFDLRFQKPRLEQIRAAMMSVCFKEGVKIKPEELTAIIQSTNQDIRQVINHIAILSASSQAGISTSSSTEQKLKNLRLGPWDVVRKVFSSEEHKKMSIHDKSDLFFHDYNIAPLFVQENYPFVTPSGPKNQILDKLASCSESLALGDMVEKTIRSSQSWNLLPIQAVFSSVLPGSIMSGFFNCQTNFPSWLGKNSRANKCDRLLQDITIHARISTGVSKEAINLDYLKMLVDSIVRPLAVDGLEGVDNALEVMNKYHLTREDLDSLVELNKWPHTRDPMQSVDTKIKTAFTRAYNKCIAFGTGGTLMKKRVTRSMTREDDFIVDDDEDEEEVVSESEEFETIETDKLVKAKVSKTKAAPSDGKSKAKKPVKNGSKAQSKKK</sequence>
<evidence type="ECO:0000313" key="1">
    <source>
        <dbReference type="EMBL" id="KAJ8676241.1"/>
    </source>
</evidence>
<gene>
    <name evidence="1" type="ORF">QAD02_012027</name>
</gene>
<organism evidence="1 2">
    <name type="scientific">Eretmocerus hayati</name>
    <dbReference type="NCBI Taxonomy" id="131215"/>
    <lineage>
        <taxon>Eukaryota</taxon>
        <taxon>Metazoa</taxon>
        <taxon>Ecdysozoa</taxon>
        <taxon>Arthropoda</taxon>
        <taxon>Hexapoda</taxon>
        <taxon>Insecta</taxon>
        <taxon>Pterygota</taxon>
        <taxon>Neoptera</taxon>
        <taxon>Endopterygota</taxon>
        <taxon>Hymenoptera</taxon>
        <taxon>Apocrita</taxon>
        <taxon>Proctotrupomorpha</taxon>
        <taxon>Chalcidoidea</taxon>
        <taxon>Aphelinidae</taxon>
        <taxon>Aphelininae</taxon>
        <taxon>Eretmocerus</taxon>
    </lineage>
</organism>
<comment type="caution">
    <text evidence="1">The sequence shown here is derived from an EMBL/GenBank/DDBJ whole genome shotgun (WGS) entry which is preliminary data.</text>
</comment>
<name>A0ACC2P081_9HYME</name>
<dbReference type="Proteomes" id="UP001239111">
    <property type="component" value="Chromosome 2"/>
</dbReference>
<keyword evidence="2" id="KW-1185">Reference proteome</keyword>
<evidence type="ECO:0000313" key="2">
    <source>
        <dbReference type="Proteomes" id="UP001239111"/>
    </source>
</evidence>
<accession>A0ACC2P081</accession>
<reference evidence="1" key="1">
    <citation type="submission" date="2023-04" db="EMBL/GenBank/DDBJ databases">
        <title>A chromosome-level genome assembly of the parasitoid wasp Eretmocerus hayati.</title>
        <authorList>
            <person name="Zhong Y."/>
            <person name="Liu S."/>
            <person name="Liu Y."/>
        </authorList>
    </citation>
    <scope>NUCLEOTIDE SEQUENCE</scope>
    <source>
        <strain evidence="1">ZJU_SS_LIU_2023</strain>
    </source>
</reference>
<protein>
    <submittedName>
        <fullName evidence="1">Uncharacterized protein</fullName>
    </submittedName>
</protein>
<proteinExistence type="predicted"/>
<dbReference type="EMBL" id="CM056742">
    <property type="protein sequence ID" value="KAJ8676241.1"/>
    <property type="molecule type" value="Genomic_DNA"/>
</dbReference>